<protein>
    <submittedName>
        <fullName evidence="1">Uncharacterized protein</fullName>
    </submittedName>
</protein>
<name>A0A1L6ZJA2_BACIA</name>
<dbReference type="RefSeq" id="WP_075622678.1">
    <property type="nucleotide sequence ID" value="NZ_CP015607.1"/>
</dbReference>
<accession>A0A1L6ZJA2</accession>
<proteinExistence type="predicted"/>
<dbReference type="EMBL" id="CP015607">
    <property type="protein sequence ID" value="APT46603.1"/>
    <property type="molecule type" value="Genomic_DNA"/>
</dbReference>
<gene>
    <name evidence="1" type="ORF">BSA145_12550</name>
</gene>
<evidence type="ECO:0000313" key="2">
    <source>
        <dbReference type="Proteomes" id="UP000185426"/>
    </source>
</evidence>
<reference evidence="1 2" key="1">
    <citation type="submission" date="2016-05" db="EMBL/GenBank/DDBJ databases">
        <title>Complete Genome and Methylome Analysis of Psychrotrophic Bacterial Isolates from Antarctic Lake Untersee.</title>
        <authorList>
            <person name="Fomenkov A."/>
            <person name="Akimov V.N."/>
            <person name="Vasilyeva L.V."/>
            <person name="Andersen D."/>
            <person name="Vincze T."/>
            <person name="Roberts R.J."/>
        </authorList>
    </citation>
    <scope>NUCLEOTIDE SEQUENCE [LARGE SCALE GENOMIC DNA]</scope>
    <source>
        <strain evidence="1 2">U14-5</strain>
    </source>
</reference>
<organism evidence="1 2">
    <name type="scientific">Bacillus safensis</name>
    <dbReference type="NCBI Taxonomy" id="561879"/>
    <lineage>
        <taxon>Bacteria</taxon>
        <taxon>Bacillati</taxon>
        <taxon>Bacillota</taxon>
        <taxon>Bacilli</taxon>
        <taxon>Bacillales</taxon>
        <taxon>Bacillaceae</taxon>
        <taxon>Bacillus</taxon>
    </lineage>
</organism>
<dbReference type="AlphaFoldDB" id="A0A1L6ZJA2"/>
<dbReference type="Proteomes" id="UP000185426">
    <property type="component" value="Chromosome"/>
</dbReference>
<evidence type="ECO:0000313" key="1">
    <source>
        <dbReference type="EMBL" id="APT46603.1"/>
    </source>
</evidence>
<sequence length="65" mass="7504">MSRLETMARFAEPDEKDEPQVVGECRNCMEDITEGQEIYVHDGYKYCDEDCVFSDLDIFKTTAGE</sequence>